<protein>
    <submittedName>
        <fullName evidence="7">TetR family transcriptional regulator</fullName>
    </submittedName>
</protein>
<reference evidence="7" key="1">
    <citation type="submission" date="2021-01" db="EMBL/GenBank/DDBJ databases">
        <title>Whole genome shotgun sequence of Sinosporangium siamense NBRC 109515.</title>
        <authorList>
            <person name="Komaki H."/>
            <person name="Tamura T."/>
        </authorList>
    </citation>
    <scope>NUCLEOTIDE SEQUENCE</scope>
    <source>
        <strain evidence="7">NBRC 109515</strain>
    </source>
</reference>
<dbReference type="GO" id="GO:0000976">
    <property type="term" value="F:transcription cis-regulatory region binding"/>
    <property type="evidence" value="ECO:0007669"/>
    <property type="project" value="TreeGrafter"/>
</dbReference>
<dbReference type="PANTHER" id="PTHR30055:SF240">
    <property type="entry name" value="HTH-TYPE TRANSCRIPTIONAL REGULATOR ACRR"/>
    <property type="match status" value="1"/>
</dbReference>
<dbReference type="GO" id="GO:0003700">
    <property type="term" value="F:DNA-binding transcription factor activity"/>
    <property type="evidence" value="ECO:0007669"/>
    <property type="project" value="TreeGrafter"/>
</dbReference>
<dbReference type="PROSITE" id="PS50977">
    <property type="entry name" value="HTH_TETR_2"/>
    <property type="match status" value="1"/>
</dbReference>
<dbReference type="Gene3D" id="1.10.357.10">
    <property type="entry name" value="Tetracycline Repressor, domain 2"/>
    <property type="match status" value="1"/>
</dbReference>
<evidence type="ECO:0000313" key="7">
    <source>
        <dbReference type="EMBL" id="GII92065.1"/>
    </source>
</evidence>
<organism evidence="7 8">
    <name type="scientific">Sinosporangium siamense</name>
    <dbReference type="NCBI Taxonomy" id="1367973"/>
    <lineage>
        <taxon>Bacteria</taxon>
        <taxon>Bacillati</taxon>
        <taxon>Actinomycetota</taxon>
        <taxon>Actinomycetes</taxon>
        <taxon>Streptosporangiales</taxon>
        <taxon>Streptosporangiaceae</taxon>
        <taxon>Sinosporangium</taxon>
    </lineage>
</organism>
<keyword evidence="4" id="KW-0804">Transcription</keyword>
<evidence type="ECO:0000256" key="2">
    <source>
        <dbReference type="ARBA" id="ARBA00023015"/>
    </source>
</evidence>
<keyword evidence="3 5" id="KW-0238">DNA-binding</keyword>
<comment type="caution">
    <text evidence="7">The sequence shown here is derived from an EMBL/GenBank/DDBJ whole genome shotgun (WGS) entry which is preliminary data.</text>
</comment>
<gene>
    <name evidence="7" type="ORF">Ssi02_22960</name>
</gene>
<dbReference type="Pfam" id="PF13977">
    <property type="entry name" value="TetR_C_6"/>
    <property type="match status" value="1"/>
</dbReference>
<dbReference type="InterPro" id="IPR001647">
    <property type="entry name" value="HTH_TetR"/>
</dbReference>
<evidence type="ECO:0000256" key="3">
    <source>
        <dbReference type="ARBA" id="ARBA00023125"/>
    </source>
</evidence>
<keyword evidence="2" id="KW-0805">Transcription regulation</keyword>
<dbReference type="InterPro" id="IPR039538">
    <property type="entry name" value="BetI_C"/>
</dbReference>
<feature type="DNA-binding region" description="H-T-H motif" evidence="5">
    <location>
        <begin position="35"/>
        <end position="54"/>
    </location>
</feature>
<evidence type="ECO:0000313" key="8">
    <source>
        <dbReference type="Proteomes" id="UP000606172"/>
    </source>
</evidence>
<dbReference type="PRINTS" id="PR00455">
    <property type="entry name" value="HTHTETR"/>
</dbReference>
<dbReference type="RefSeq" id="WP_204024556.1">
    <property type="nucleotide sequence ID" value="NZ_BOOW01000013.1"/>
</dbReference>
<name>A0A919RDT9_9ACTN</name>
<dbReference type="PANTHER" id="PTHR30055">
    <property type="entry name" value="HTH-TYPE TRANSCRIPTIONAL REGULATOR RUTR"/>
    <property type="match status" value="1"/>
</dbReference>
<keyword evidence="8" id="KW-1185">Reference proteome</keyword>
<dbReference type="Proteomes" id="UP000606172">
    <property type="component" value="Unassembled WGS sequence"/>
</dbReference>
<dbReference type="AlphaFoldDB" id="A0A919RDT9"/>
<proteinExistence type="predicted"/>
<dbReference type="Pfam" id="PF00440">
    <property type="entry name" value="TetR_N"/>
    <property type="match status" value="1"/>
</dbReference>
<sequence length="203" mass="22413">MRTSEKASLIEEIRRRQIVTSAIETIAGSGFNQASLTEIARNAGVSKGVIGYHFEGKDELIQQVVTTLLRESNDYIKERVRAQEKAADQLRVYIEASFAFMGENRANFVALVDIWGSFGSVAAKRAFNATAYEPCRRHLSGILRAGQEKGEFRDFPVETVATMLQGAVDGVMLQWVFDERAVDLAACAAELTAMFDRATAVEP</sequence>
<dbReference type="InterPro" id="IPR050109">
    <property type="entry name" value="HTH-type_TetR-like_transc_reg"/>
</dbReference>
<dbReference type="SUPFAM" id="SSF48498">
    <property type="entry name" value="Tetracyclin repressor-like, C-terminal domain"/>
    <property type="match status" value="1"/>
</dbReference>
<accession>A0A919RDT9</accession>
<dbReference type="EMBL" id="BOOW01000013">
    <property type="protein sequence ID" value="GII92065.1"/>
    <property type="molecule type" value="Genomic_DNA"/>
</dbReference>
<dbReference type="InterPro" id="IPR036271">
    <property type="entry name" value="Tet_transcr_reg_TetR-rel_C_sf"/>
</dbReference>
<feature type="domain" description="HTH tetR-type" evidence="6">
    <location>
        <begin position="12"/>
        <end position="72"/>
    </location>
</feature>
<evidence type="ECO:0000256" key="5">
    <source>
        <dbReference type="PROSITE-ProRule" id="PRU00335"/>
    </source>
</evidence>
<dbReference type="InterPro" id="IPR009057">
    <property type="entry name" value="Homeodomain-like_sf"/>
</dbReference>
<keyword evidence="1" id="KW-0678">Repressor</keyword>
<evidence type="ECO:0000256" key="1">
    <source>
        <dbReference type="ARBA" id="ARBA00022491"/>
    </source>
</evidence>
<evidence type="ECO:0000256" key="4">
    <source>
        <dbReference type="ARBA" id="ARBA00023163"/>
    </source>
</evidence>
<dbReference type="SUPFAM" id="SSF46689">
    <property type="entry name" value="Homeodomain-like"/>
    <property type="match status" value="1"/>
</dbReference>
<evidence type="ECO:0000259" key="6">
    <source>
        <dbReference type="PROSITE" id="PS50977"/>
    </source>
</evidence>